<evidence type="ECO:0000256" key="3">
    <source>
        <dbReference type="ARBA" id="ARBA00023125"/>
    </source>
</evidence>
<dbReference type="Proteomes" id="UP000071859">
    <property type="component" value="Unassembled WGS sequence"/>
</dbReference>
<organism evidence="6 7">
    <name type="scientific">Caballeronia calidae</name>
    <dbReference type="NCBI Taxonomy" id="1777139"/>
    <lineage>
        <taxon>Bacteria</taxon>
        <taxon>Pseudomonadati</taxon>
        <taxon>Pseudomonadota</taxon>
        <taxon>Betaproteobacteria</taxon>
        <taxon>Burkholderiales</taxon>
        <taxon>Burkholderiaceae</taxon>
        <taxon>Caballeronia</taxon>
    </lineage>
</organism>
<keyword evidence="4" id="KW-0233">DNA recombination</keyword>
<evidence type="ECO:0000256" key="4">
    <source>
        <dbReference type="ARBA" id="ARBA00023172"/>
    </source>
</evidence>
<dbReference type="PANTHER" id="PTHR30349">
    <property type="entry name" value="PHAGE INTEGRASE-RELATED"/>
    <property type="match status" value="1"/>
</dbReference>
<sequence length="367" mass="41348">MANIRQTPAGTFKVQIRRLGFPTQIQTFPTRKAAQTWAARVEADMKHGHFIPIDRDGLSMTVAKLIERYKDDKVKAGAPLKKGAVSCMSIIANSKLGAMPVNRVTTNAVTQFAEMRRRAVKPQTVAKNVAYLSALFNYANSKLKLNIGNPVREVSMALKAANTIGKSAERTRRPSDDELAALRQYLAPKGKTRPRRVPMVEIVDFAIATTMRAGEIVSIRWSDLNDDRREILIRARKDPKNKATNDQMAPLLPDAMAIIARQPRIEGEDRIFPHGLHAISTLFFRACQALNIIDLRFHDLRHEGISRLFELHMSVADVAKFSGHKDWKSLKRYEQMSNASIHHRYELLVAQFGRRPATKYVADEEAA</sequence>
<dbReference type="InterPro" id="IPR010998">
    <property type="entry name" value="Integrase_recombinase_N"/>
</dbReference>
<dbReference type="SUPFAM" id="SSF56349">
    <property type="entry name" value="DNA breaking-rejoining enzymes"/>
    <property type="match status" value="1"/>
</dbReference>
<dbReference type="EMBL" id="FCOX02000083">
    <property type="protein sequence ID" value="SAL05500.1"/>
    <property type="molecule type" value="Genomic_DNA"/>
</dbReference>
<dbReference type="InterPro" id="IPR011010">
    <property type="entry name" value="DNA_brk_join_enz"/>
</dbReference>
<dbReference type="InterPro" id="IPR050090">
    <property type="entry name" value="Tyrosine_recombinase_XerCD"/>
</dbReference>
<dbReference type="GO" id="GO:0006310">
    <property type="term" value="P:DNA recombination"/>
    <property type="evidence" value="ECO:0007669"/>
    <property type="project" value="UniProtKB-KW"/>
</dbReference>
<comment type="caution">
    <text evidence="6">The sequence shown here is derived from an EMBL/GenBank/DDBJ whole genome shotgun (WGS) entry which is preliminary data.</text>
</comment>
<dbReference type="AlphaFoldDB" id="A0A158EFM2"/>
<dbReference type="Gene3D" id="1.10.150.130">
    <property type="match status" value="1"/>
</dbReference>
<comment type="similarity">
    <text evidence="1">Belongs to the 'phage' integrase family.</text>
</comment>
<name>A0A158EFM2_9BURK</name>
<keyword evidence="2" id="KW-0229">DNA integration</keyword>
<evidence type="ECO:0000259" key="5">
    <source>
        <dbReference type="PROSITE" id="PS51898"/>
    </source>
</evidence>
<evidence type="ECO:0000256" key="1">
    <source>
        <dbReference type="ARBA" id="ARBA00008857"/>
    </source>
</evidence>
<dbReference type="InterPro" id="IPR013762">
    <property type="entry name" value="Integrase-like_cat_sf"/>
</dbReference>
<evidence type="ECO:0000313" key="6">
    <source>
        <dbReference type="EMBL" id="SAL05500.1"/>
    </source>
</evidence>
<dbReference type="Gene3D" id="1.10.443.10">
    <property type="entry name" value="Intergrase catalytic core"/>
    <property type="match status" value="1"/>
</dbReference>
<dbReference type="InterPro" id="IPR002104">
    <property type="entry name" value="Integrase_catalytic"/>
</dbReference>
<keyword evidence="7" id="KW-1185">Reference proteome</keyword>
<keyword evidence="3" id="KW-0238">DNA-binding</keyword>
<dbReference type="PANTHER" id="PTHR30349:SF41">
    <property type="entry name" value="INTEGRASE_RECOMBINASE PROTEIN MJ0367-RELATED"/>
    <property type="match status" value="1"/>
</dbReference>
<dbReference type="Pfam" id="PF00589">
    <property type="entry name" value="Phage_integrase"/>
    <property type="match status" value="1"/>
</dbReference>
<feature type="domain" description="Tyr recombinase" evidence="5">
    <location>
        <begin position="169"/>
        <end position="346"/>
    </location>
</feature>
<dbReference type="GO" id="GO:0015074">
    <property type="term" value="P:DNA integration"/>
    <property type="evidence" value="ECO:0007669"/>
    <property type="project" value="UniProtKB-KW"/>
</dbReference>
<reference evidence="6" key="1">
    <citation type="submission" date="2016-01" db="EMBL/GenBank/DDBJ databases">
        <authorList>
            <person name="Peeters C."/>
        </authorList>
    </citation>
    <scope>NUCLEOTIDE SEQUENCE</scope>
    <source>
        <strain evidence="6">LMG 29321</strain>
    </source>
</reference>
<dbReference type="OrthoDB" id="662444at2"/>
<dbReference type="PROSITE" id="PS51898">
    <property type="entry name" value="TYR_RECOMBINASE"/>
    <property type="match status" value="1"/>
</dbReference>
<evidence type="ECO:0000313" key="7">
    <source>
        <dbReference type="Proteomes" id="UP000071859"/>
    </source>
</evidence>
<protein>
    <submittedName>
        <fullName evidence="6">Integrase family protein</fullName>
    </submittedName>
</protein>
<dbReference type="CDD" id="cd00796">
    <property type="entry name" value="INT_Rci_Hp1_C"/>
    <property type="match status" value="1"/>
</dbReference>
<accession>A0A158EFM2</accession>
<dbReference type="RefSeq" id="WP_082883562.1">
    <property type="nucleotide sequence ID" value="NZ_FCOX02000083.1"/>
</dbReference>
<evidence type="ECO:0000256" key="2">
    <source>
        <dbReference type="ARBA" id="ARBA00022908"/>
    </source>
</evidence>
<dbReference type="GO" id="GO:0003677">
    <property type="term" value="F:DNA binding"/>
    <property type="evidence" value="ECO:0007669"/>
    <property type="project" value="UniProtKB-KW"/>
</dbReference>
<proteinExistence type="inferred from homology"/>
<gene>
    <name evidence="6" type="ORF">AWB78_07532</name>
</gene>